<dbReference type="Gene3D" id="3.90.1150.10">
    <property type="entry name" value="Aspartate Aminotransferase, domain 1"/>
    <property type="match status" value="1"/>
</dbReference>
<evidence type="ECO:0000256" key="2">
    <source>
        <dbReference type="ARBA" id="ARBA00011738"/>
    </source>
</evidence>
<dbReference type="InterPro" id="IPR045088">
    <property type="entry name" value="ALAT1/2-like"/>
</dbReference>
<keyword evidence="4" id="KW-0808">Transferase</keyword>
<dbReference type="SUPFAM" id="SSF53383">
    <property type="entry name" value="PLP-dependent transferases"/>
    <property type="match status" value="1"/>
</dbReference>
<keyword evidence="5" id="KW-0547">Nucleotide-binding</keyword>
<accession>A0A9P1FJA2</accession>
<evidence type="ECO:0000256" key="9">
    <source>
        <dbReference type="SAM" id="SignalP"/>
    </source>
</evidence>
<keyword evidence="6" id="KW-0067">ATP-binding</keyword>
<comment type="subunit">
    <text evidence="2">Homodimer.</text>
</comment>
<dbReference type="Gene3D" id="3.40.50.300">
    <property type="entry name" value="P-loop containing nucleotide triphosphate hydrolases"/>
    <property type="match status" value="1"/>
</dbReference>
<evidence type="ECO:0000256" key="8">
    <source>
        <dbReference type="ARBA" id="ARBA00025785"/>
    </source>
</evidence>
<reference evidence="13" key="2">
    <citation type="submission" date="2024-04" db="EMBL/GenBank/DDBJ databases">
        <authorList>
            <person name="Chen Y."/>
            <person name="Shah S."/>
            <person name="Dougan E. K."/>
            <person name="Thang M."/>
            <person name="Chan C."/>
        </authorList>
    </citation>
    <scope>NUCLEOTIDE SEQUENCE [LARGE SCALE GENOMIC DNA]</scope>
</reference>
<evidence type="ECO:0000259" key="10">
    <source>
        <dbReference type="Pfam" id="PF00155"/>
    </source>
</evidence>
<keyword evidence="3" id="KW-0032">Aminotransferase</keyword>
<dbReference type="Pfam" id="PF09739">
    <property type="entry name" value="MCM_bind"/>
    <property type="match status" value="1"/>
</dbReference>
<evidence type="ECO:0000256" key="6">
    <source>
        <dbReference type="ARBA" id="ARBA00022840"/>
    </source>
</evidence>
<dbReference type="FunFam" id="3.90.1150.10:FF:000010">
    <property type="entry name" value="Alanine aminotransferase 2"/>
    <property type="match status" value="1"/>
</dbReference>
<dbReference type="InterPro" id="IPR015424">
    <property type="entry name" value="PyrdxlP-dep_Trfase"/>
</dbReference>
<reference evidence="12" key="1">
    <citation type="submission" date="2022-10" db="EMBL/GenBank/DDBJ databases">
        <authorList>
            <person name="Chen Y."/>
            <person name="Dougan E. K."/>
            <person name="Chan C."/>
            <person name="Rhodes N."/>
            <person name="Thang M."/>
        </authorList>
    </citation>
    <scope>NUCLEOTIDE SEQUENCE</scope>
</reference>
<dbReference type="Gene3D" id="3.40.640.10">
    <property type="entry name" value="Type I PLP-dependent aspartate aminotransferase-like (Major domain)"/>
    <property type="match status" value="1"/>
</dbReference>
<dbReference type="SUPFAM" id="SSF52540">
    <property type="entry name" value="P-loop containing nucleoside triphosphate hydrolases"/>
    <property type="match status" value="1"/>
</dbReference>
<protein>
    <submittedName>
        <fullName evidence="12">Uncharacterized protein</fullName>
    </submittedName>
</protein>
<dbReference type="Pfam" id="PF00155">
    <property type="entry name" value="Aminotran_1_2"/>
    <property type="match status" value="1"/>
</dbReference>
<feature type="chain" id="PRO_5043271933" evidence="9">
    <location>
        <begin position="22"/>
        <end position="1309"/>
    </location>
</feature>
<dbReference type="EMBL" id="CAMXCT020000467">
    <property type="protein sequence ID" value="CAL1132594.1"/>
    <property type="molecule type" value="Genomic_DNA"/>
</dbReference>
<evidence type="ECO:0000313" key="13">
    <source>
        <dbReference type="EMBL" id="CAL1132594.1"/>
    </source>
</evidence>
<dbReference type="OrthoDB" id="1732682at2759"/>
<comment type="caution">
    <text evidence="12">The sequence shown here is derived from an EMBL/GenBank/DDBJ whole genome shotgun (WGS) entry which is preliminary data.</text>
</comment>
<dbReference type="GO" id="GO:0005524">
    <property type="term" value="F:ATP binding"/>
    <property type="evidence" value="ECO:0007669"/>
    <property type="project" value="UniProtKB-KW"/>
</dbReference>
<dbReference type="FunFam" id="3.40.640.10:FF:000012">
    <property type="entry name" value="alanine aminotransferase 2"/>
    <property type="match status" value="1"/>
</dbReference>
<evidence type="ECO:0000256" key="5">
    <source>
        <dbReference type="ARBA" id="ARBA00022741"/>
    </source>
</evidence>
<gene>
    <name evidence="12" type="ORF">C1SCF055_LOCUS7188</name>
</gene>
<dbReference type="InterPro" id="IPR004839">
    <property type="entry name" value="Aminotransferase_I/II_large"/>
</dbReference>
<organism evidence="12">
    <name type="scientific">Cladocopium goreaui</name>
    <dbReference type="NCBI Taxonomy" id="2562237"/>
    <lineage>
        <taxon>Eukaryota</taxon>
        <taxon>Sar</taxon>
        <taxon>Alveolata</taxon>
        <taxon>Dinophyceae</taxon>
        <taxon>Suessiales</taxon>
        <taxon>Symbiodiniaceae</taxon>
        <taxon>Cladocopium</taxon>
    </lineage>
</organism>
<feature type="domain" description="Aminotransferase class I/classII large" evidence="10">
    <location>
        <begin position="662"/>
        <end position="1042"/>
    </location>
</feature>
<keyword evidence="7" id="KW-0663">Pyridoxal phosphate</keyword>
<dbReference type="Gene3D" id="1.10.287.1970">
    <property type="match status" value="1"/>
</dbReference>
<dbReference type="CDD" id="cd00609">
    <property type="entry name" value="AAT_like"/>
    <property type="match status" value="1"/>
</dbReference>
<dbReference type="PANTHER" id="PTHR11751:SF29">
    <property type="entry name" value="ALANINE TRANSAMINASE"/>
    <property type="match status" value="1"/>
</dbReference>
<sequence length="1309" mass="144849">MSMQCLVQVLSLLSNPSLLEAGCTVKLKSPTIEMALREISNPLGVIDELFARAASSATDQSKLPPGVWNEKAHFISALQLADEENFANVPCLNDAEVVEHIAPFSLVRFRCLVQDVFEPELYSMFLVERDQQDGSSQRLITTKYRESHPSPEGKVLQEVGRGGLSSRGAYYCVPLPGETSWSRASPVKQIAKSLTVGSGKRSRADEDVDMGMEETEEIALKPTETARPQQRVKTSAEALEKMTVQLQGGPKNSDSFGLNLPLPWEADSRSCPCIVKLYDEDAESLKLCETVEILGVLCVAPAMANLGEQTQAWPFPDARNPSTALVPRLHGLLVRKLPFYHPLFPFSPNWLSEARLASAFQRRLAAPGAVAAARNAAINSLKHALGGDEVAAEYILALMASRVYGHVSGMALGQWSINLSHWPGEAPVSHLFEAVSNLVPMAVHLQVTAETLSSGRWKPKKDFDANRLVAGRLQLAPGTFLLLDESEMREGEVNDNGVRALQALSSLVSDQLLPCDFNTYDVQIPLEVNCMFLSKGVSILKLADLVLPLRPQANQGVDAGLGGHGGLDAARFLLGLITRHTKPFRMPEHVVAGFSQDFAQLRQDFQDIGQRTVHVWRSLARAICFTHGEEEITMERWQSIMALERERLKRCTEETAVASLYPADVISRAKEYVSKNPKFGAYSHSKGIPFFREQVANYIDRRDGSAVPKADPEDIYLTDGASAGVKTVLEVMIGDSLDGVLIPIPQYPLYSAAITRLGGTYIGYELMEDYTSGKGWAVDVDVIEKKIQDYIASGGRVRGIAVINPGNPTGTVLTRDVIEAVVRLCEKYKIVILADEVYQDNIFREDREFISFRRVIHESNSPVELFSFHSMSKGYYGECGLRGGVMHLTNIDPGVADQIYKLFSMILCANTLGQALMASILNPPLPGDASFERFAEERREILANLSRKADLVTRELNSMPGVQSLPVEGAMYAFPQVYLPMKFVEEAQSLGKAADMLYCIQMLEATGVIVVPGSGFAQRNGTWHYRITILPKEEKLKRVLARMKTFHLNFLEKYLSPGERAVEDKTPTPCTAKYPEKLQREIIEEHLRAKTGQEKPMLLLMLGGSGAGKGTFLRVMKNNGMDLDNFVMHGLDEYIEYLPEYKASVDSKLVVYKDAADGCYSGVIPIAKAAQLEIIKRKQHVIYEDTGKDLNRIIKRILPPFEEAGYSIAIALIDNTPEVAKQRALSRFMKEGRYASDSYIESTFQNVPENYAKLKKMEQVKEAYYCNNNCVKSPSGECLKCWIDKGQRTLLPATGMSSGAIERVNAASE</sequence>
<proteinExistence type="inferred from homology"/>
<dbReference type="InterPro" id="IPR015421">
    <property type="entry name" value="PyrdxlP-dep_Trfase_major"/>
</dbReference>
<evidence type="ECO:0000256" key="7">
    <source>
        <dbReference type="ARBA" id="ARBA00022898"/>
    </source>
</evidence>
<evidence type="ECO:0000256" key="1">
    <source>
        <dbReference type="ARBA" id="ARBA00001933"/>
    </source>
</evidence>
<dbReference type="Pfam" id="PF06414">
    <property type="entry name" value="Zeta_toxin"/>
    <property type="match status" value="1"/>
</dbReference>
<dbReference type="Proteomes" id="UP001152797">
    <property type="component" value="Unassembled WGS sequence"/>
</dbReference>
<dbReference type="PANTHER" id="PTHR11751">
    <property type="entry name" value="ALANINE AMINOTRANSFERASE"/>
    <property type="match status" value="1"/>
</dbReference>
<evidence type="ECO:0000313" key="14">
    <source>
        <dbReference type="Proteomes" id="UP001152797"/>
    </source>
</evidence>
<evidence type="ECO:0000259" key="11">
    <source>
        <dbReference type="Pfam" id="PF06414"/>
    </source>
</evidence>
<dbReference type="InterPro" id="IPR010488">
    <property type="entry name" value="Zeta_toxin_domain"/>
</dbReference>
<feature type="signal peptide" evidence="9">
    <location>
        <begin position="1"/>
        <end position="21"/>
    </location>
</feature>
<name>A0A9P1FJA2_9DINO</name>
<keyword evidence="9" id="KW-0732">Signal</keyword>
<dbReference type="EMBL" id="CAMXCT010000467">
    <property type="protein sequence ID" value="CAI3979219.1"/>
    <property type="molecule type" value="Genomic_DNA"/>
</dbReference>
<dbReference type="GO" id="GO:0016301">
    <property type="term" value="F:kinase activity"/>
    <property type="evidence" value="ECO:0007669"/>
    <property type="project" value="InterPro"/>
</dbReference>
<dbReference type="InterPro" id="IPR027417">
    <property type="entry name" value="P-loop_NTPase"/>
</dbReference>
<dbReference type="InterPro" id="IPR019140">
    <property type="entry name" value="MCM_complex-bd"/>
</dbReference>
<feature type="domain" description="Zeta toxin" evidence="11">
    <location>
        <begin position="1090"/>
        <end position="1268"/>
    </location>
</feature>
<evidence type="ECO:0000313" key="12">
    <source>
        <dbReference type="EMBL" id="CAI3979219.1"/>
    </source>
</evidence>
<dbReference type="GO" id="GO:0008483">
    <property type="term" value="F:transaminase activity"/>
    <property type="evidence" value="ECO:0007669"/>
    <property type="project" value="UniProtKB-KW"/>
</dbReference>
<evidence type="ECO:0000256" key="3">
    <source>
        <dbReference type="ARBA" id="ARBA00022576"/>
    </source>
</evidence>
<dbReference type="EMBL" id="CAMXCT030000467">
    <property type="protein sequence ID" value="CAL4766531.1"/>
    <property type="molecule type" value="Genomic_DNA"/>
</dbReference>
<comment type="cofactor">
    <cofactor evidence="1">
        <name>pyridoxal 5'-phosphate</name>
        <dbReference type="ChEBI" id="CHEBI:597326"/>
    </cofactor>
</comment>
<comment type="similarity">
    <text evidence="8">Belongs to the class-I pyridoxal-phosphate-dependent aminotransferase family. Alanine aminotransferase subfamily.</text>
</comment>
<dbReference type="InterPro" id="IPR015422">
    <property type="entry name" value="PyrdxlP-dep_Trfase_small"/>
</dbReference>
<keyword evidence="14" id="KW-1185">Reference proteome</keyword>
<evidence type="ECO:0000256" key="4">
    <source>
        <dbReference type="ARBA" id="ARBA00022679"/>
    </source>
</evidence>
<dbReference type="GO" id="GO:0030170">
    <property type="term" value="F:pyridoxal phosphate binding"/>
    <property type="evidence" value="ECO:0007669"/>
    <property type="project" value="InterPro"/>
</dbReference>